<dbReference type="EMBL" id="HACG01044872">
    <property type="protein sequence ID" value="CEK91737.1"/>
    <property type="molecule type" value="Transcribed_RNA"/>
</dbReference>
<proteinExistence type="predicted"/>
<reference evidence="1" key="1">
    <citation type="submission" date="2014-12" db="EMBL/GenBank/DDBJ databases">
        <title>Insight into the proteome of Arion vulgaris.</title>
        <authorList>
            <person name="Aradska J."/>
            <person name="Bulat T."/>
            <person name="Smidak R."/>
            <person name="Sarate P."/>
            <person name="Gangsoo J."/>
            <person name="Sialana F."/>
            <person name="Bilban M."/>
            <person name="Lubec G."/>
        </authorList>
    </citation>
    <scope>NUCLEOTIDE SEQUENCE</scope>
    <source>
        <tissue evidence="1">Skin</tissue>
    </source>
</reference>
<protein>
    <submittedName>
        <fullName evidence="1">Uncharacterized protein</fullName>
    </submittedName>
</protein>
<dbReference type="AlphaFoldDB" id="A0A0B7BHD9"/>
<evidence type="ECO:0000313" key="2">
    <source>
        <dbReference type="EMBL" id="CEK91737.1"/>
    </source>
</evidence>
<organism evidence="1">
    <name type="scientific">Arion vulgaris</name>
    <dbReference type="NCBI Taxonomy" id="1028688"/>
    <lineage>
        <taxon>Eukaryota</taxon>
        <taxon>Metazoa</taxon>
        <taxon>Spiralia</taxon>
        <taxon>Lophotrochozoa</taxon>
        <taxon>Mollusca</taxon>
        <taxon>Gastropoda</taxon>
        <taxon>Heterobranchia</taxon>
        <taxon>Euthyneura</taxon>
        <taxon>Panpulmonata</taxon>
        <taxon>Eupulmonata</taxon>
        <taxon>Stylommatophora</taxon>
        <taxon>Helicina</taxon>
        <taxon>Arionoidea</taxon>
        <taxon>Arionidae</taxon>
        <taxon>Arion</taxon>
    </lineage>
</organism>
<evidence type="ECO:0000313" key="3">
    <source>
        <dbReference type="EMBL" id="CEK91740.1"/>
    </source>
</evidence>
<sequence>MFQGIWVSMTWRETRLAGWLCHHLRRCGWECHPMDRTDNLNTFIECGSEEDFRLNKSMSTARSQDFGLKIVVTRKE</sequence>
<dbReference type="EMBL" id="HACG01044871">
    <property type="protein sequence ID" value="CEK91736.1"/>
    <property type="molecule type" value="Transcribed_RNA"/>
</dbReference>
<evidence type="ECO:0000313" key="1">
    <source>
        <dbReference type="EMBL" id="CEK91736.1"/>
    </source>
</evidence>
<name>A0A0B7BHD9_9EUPU</name>
<accession>A0A0B7BHD9</accession>
<gene>
    <name evidence="1" type="primary">ORF184650</name>
    <name evidence="2" type="synonym">ORF184654</name>
    <name evidence="3" type="synonym">ORF184660</name>
</gene>
<dbReference type="EMBL" id="HACG01044875">
    <property type="protein sequence ID" value="CEK91740.1"/>
    <property type="molecule type" value="Transcribed_RNA"/>
</dbReference>